<organism evidence="1">
    <name type="scientific">Lygus hesperus</name>
    <name type="common">Western plant bug</name>
    <dbReference type="NCBI Taxonomy" id="30085"/>
    <lineage>
        <taxon>Eukaryota</taxon>
        <taxon>Metazoa</taxon>
        <taxon>Ecdysozoa</taxon>
        <taxon>Arthropoda</taxon>
        <taxon>Hexapoda</taxon>
        <taxon>Insecta</taxon>
        <taxon>Pterygota</taxon>
        <taxon>Neoptera</taxon>
        <taxon>Paraneoptera</taxon>
        <taxon>Hemiptera</taxon>
        <taxon>Heteroptera</taxon>
        <taxon>Panheteroptera</taxon>
        <taxon>Cimicomorpha</taxon>
        <taxon>Miridae</taxon>
        <taxon>Mirini</taxon>
        <taxon>Lygus</taxon>
    </lineage>
</organism>
<reference evidence="1" key="1">
    <citation type="journal article" date="2014" name="PLoS ONE">
        <title>Transcriptome-Based Identification of ABC Transporters in the Western Tarnished Plant Bug Lygus hesperus.</title>
        <authorList>
            <person name="Hull J.J."/>
            <person name="Chaney K."/>
            <person name="Geib S.M."/>
            <person name="Fabrick J.A."/>
            <person name="Brent C.S."/>
            <person name="Walsh D."/>
            <person name="Lavine L.C."/>
        </authorList>
    </citation>
    <scope>NUCLEOTIDE SEQUENCE</scope>
</reference>
<reference evidence="1" key="2">
    <citation type="submission" date="2014-07" db="EMBL/GenBank/DDBJ databases">
        <authorList>
            <person name="Hull J."/>
        </authorList>
    </citation>
    <scope>NUCLEOTIDE SEQUENCE</scope>
</reference>
<sequence>MELKSIYVKALNNSVIDACEDHMNKTKELDRNRKRRVTASIKIKAANDEVIESYKTSQLYDFIKHNSPKLPHFKNNGELAWLFLFCNLKDISVDFSRVCFMRGIQPLKLTESGFCDFGLTDVTGPPSAHIFCRTQTSRGFKLKIGT</sequence>
<gene>
    <name evidence="1" type="primary">Nucb1</name>
    <name evidence="1" type="ORF">CM83_46592</name>
</gene>
<accession>A0A0A9YBW3</accession>
<name>A0A0A9YBW3_LYGHE</name>
<proteinExistence type="predicted"/>
<protein>
    <submittedName>
        <fullName evidence="1">Nucleobindin-1</fullName>
    </submittedName>
</protein>
<feature type="non-terminal residue" evidence="1">
    <location>
        <position position="146"/>
    </location>
</feature>
<dbReference type="AlphaFoldDB" id="A0A0A9YBW3"/>
<dbReference type="EMBL" id="GBHO01013965">
    <property type="protein sequence ID" value="JAG29639.1"/>
    <property type="molecule type" value="Transcribed_RNA"/>
</dbReference>
<evidence type="ECO:0000313" key="1">
    <source>
        <dbReference type="EMBL" id="JAG29639.1"/>
    </source>
</evidence>